<accession>A0ACC3SQ94</accession>
<protein>
    <submittedName>
        <fullName evidence="1">Uncharacterized protein</fullName>
    </submittedName>
</protein>
<gene>
    <name evidence="1" type="ORF">V1525DRAFT_125899</name>
</gene>
<reference evidence="2" key="1">
    <citation type="journal article" date="2024" name="Front. Bioeng. Biotechnol.">
        <title>Genome-scale model development and genomic sequencing of the oleaginous clade Lipomyces.</title>
        <authorList>
            <person name="Czajka J.J."/>
            <person name="Han Y."/>
            <person name="Kim J."/>
            <person name="Mondo S.J."/>
            <person name="Hofstad B.A."/>
            <person name="Robles A."/>
            <person name="Haridas S."/>
            <person name="Riley R."/>
            <person name="LaButti K."/>
            <person name="Pangilinan J."/>
            <person name="Andreopoulos W."/>
            <person name="Lipzen A."/>
            <person name="Yan J."/>
            <person name="Wang M."/>
            <person name="Ng V."/>
            <person name="Grigoriev I.V."/>
            <person name="Spatafora J.W."/>
            <person name="Magnuson J.K."/>
            <person name="Baker S.E."/>
            <person name="Pomraning K.R."/>
        </authorList>
    </citation>
    <scope>NUCLEOTIDE SEQUENCE [LARGE SCALE GENOMIC DNA]</scope>
    <source>
        <strain evidence="2">CBS 7786</strain>
    </source>
</reference>
<comment type="caution">
    <text evidence="1">The sequence shown here is derived from an EMBL/GenBank/DDBJ whole genome shotgun (WGS) entry which is preliminary data.</text>
</comment>
<evidence type="ECO:0000313" key="1">
    <source>
        <dbReference type="EMBL" id="KAK9233787.1"/>
    </source>
</evidence>
<organism evidence="1 2">
    <name type="scientific">Lipomyces kononenkoae</name>
    <name type="common">Yeast</name>
    <dbReference type="NCBI Taxonomy" id="34357"/>
    <lineage>
        <taxon>Eukaryota</taxon>
        <taxon>Fungi</taxon>
        <taxon>Dikarya</taxon>
        <taxon>Ascomycota</taxon>
        <taxon>Saccharomycotina</taxon>
        <taxon>Lipomycetes</taxon>
        <taxon>Lipomycetales</taxon>
        <taxon>Lipomycetaceae</taxon>
        <taxon>Lipomyces</taxon>
    </lineage>
</organism>
<keyword evidence="2" id="KW-1185">Reference proteome</keyword>
<evidence type="ECO:0000313" key="2">
    <source>
        <dbReference type="Proteomes" id="UP001433508"/>
    </source>
</evidence>
<dbReference type="EMBL" id="MU971596">
    <property type="protein sequence ID" value="KAK9233787.1"/>
    <property type="molecule type" value="Genomic_DNA"/>
</dbReference>
<dbReference type="Proteomes" id="UP001433508">
    <property type="component" value="Unassembled WGS sequence"/>
</dbReference>
<sequence>MPGGQKRSRDGRVILRVDPATLRPVFESFEIYLEQNPSNAEKLTFVKELIEWLQESCQPTPVTSVRATDFDTIKTARDAVEVIYDRHSEGHVWKLRENDDLGDGQLSAWADTCITEIKSSPYFQLTDSETTCRTILDVMFCDRLKRLNDHDSERCLNWLPEVTLSVKSKLHNSVIQGRADWCLAYGNSKAALQTALIVLEAKRSGTTQSALPQLMIYLAAIQDSRMESKKANCSVFGLVTDSEEYRFAYLDEKRKLFVSETYLWVTKKAKIIQWVDKILRDSIEASPHTTPVKTANTTIHAYRTHLNRGYQFGGIDESQVVEGDDLRSYRVIKRGPYGEVVAELETDEAE</sequence>
<name>A0ACC3SQ94_LIPKO</name>
<proteinExistence type="predicted"/>